<proteinExistence type="predicted"/>
<reference evidence="1 2" key="1">
    <citation type="journal article" date="2015" name="Nat. Commun.">
        <title>Outbred genome sequencing and CRISPR/Cas9 gene editing in butterflies.</title>
        <authorList>
            <person name="Li X."/>
            <person name="Fan D."/>
            <person name="Zhang W."/>
            <person name="Liu G."/>
            <person name="Zhang L."/>
            <person name="Zhao L."/>
            <person name="Fang X."/>
            <person name="Chen L."/>
            <person name="Dong Y."/>
            <person name="Chen Y."/>
            <person name="Ding Y."/>
            <person name="Zhao R."/>
            <person name="Feng M."/>
            <person name="Zhu Y."/>
            <person name="Feng Y."/>
            <person name="Jiang X."/>
            <person name="Zhu D."/>
            <person name="Xiang H."/>
            <person name="Feng X."/>
            <person name="Li S."/>
            <person name="Wang J."/>
            <person name="Zhang G."/>
            <person name="Kronforst M.R."/>
            <person name="Wang W."/>
        </authorList>
    </citation>
    <scope>NUCLEOTIDE SEQUENCE [LARGE SCALE GENOMIC DNA]</scope>
    <source>
        <strain evidence="1">Ya'a_city_454_Pm</strain>
        <tissue evidence="1">Whole body</tissue>
    </source>
</reference>
<keyword evidence="2" id="KW-1185">Reference proteome</keyword>
<dbReference type="EMBL" id="KQ460283">
    <property type="protein sequence ID" value="KPJ16300.1"/>
    <property type="molecule type" value="Genomic_DNA"/>
</dbReference>
<dbReference type="AlphaFoldDB" id="A0A0N1IFI0"/>
<dbReference type="Proteomes" id="UP000053240">
    <property type="component" value="Unassembled WGS sequence"/>
</dbReference>
<name>A0A0N1IFI0_PAPMA</name>
<sequence>MNVLIDIVNRQTPAGNILGMSKIILYYYSTLTPLYSTPQIPGVRSENKYHWRHIGKDDTNDMFLEAVQNMPLKALSKEVR</sequence>
<dbReference type="InParanoid" id="A0A0N1IFI0"/>
<protein>
    <submittedName>
        <fullName evidence="1">Uncharacterized protein</fullName>
    </submittedName>
</protein>
<evidence type="ECO:0000313" key="1">
    <source>
        <dbReference type="EMBL" id="KPJ16300.1"/>
    </source>
</evidence>
<accession>A0A0N1IFI0</accession>
<evidence type="ECO:0000313" key="2">
    <source>
        <dbReference type="Proteomes" id="UP000053240"/>
    </source>
</evidence>
<organism evidence="1 2">
    <name type="scientific">Papilio machaon</name>
    <name type="common">Old World swallowtail butterfly</name>
    <dbReference type="NCBI Taxonomy" id="76193"/>
    <lineage>
        <taxon>Eukaryota</taxon>
        <taxon>Metazoa</taxon>
        <taxon>Ecdysozoa</taxon>
        <taxon>Arthropoda</taxon>
        <taxon>Hexapoda</taxon>
        <taxon>Insecta</taxon>
        <taxon>Pterygota</taxon>
        <taxon>Neoptera</taxon>
        <taxon>Endopterygota</taxon>
        <taxon>Lepidoptera</taxon>
        <taxon>Glossata</taxon>
        <taxon>Ditrysia</taxon>
        <taxon>Papilionoidea</taxon>
        <taxon>Papilionidae</taxon>
        <taxon>Papilioninae</taxon>
        <taxon>Papilio</taxon>
    </lineage>
</organism>
<gene>
    <name evidence="1" type="ORF">RR48_00831</name>
</gene>